<dbReference type="Pfam" id="PF13670">
    <property type="entry name" value="PepSY_2"/>
    <property type="match status" value="1"/>
</dbReference>
<dbReference type="RefSeq" id="WP_379089966.1">
    <property type="nucleotide sequence ID" value="NZ_JBHTJO010000001.1"/>
</dbReference>
<gene>
    <name evidence="3" type="ORF">ACFQ2F_11470</name>
</gene>
<keyword evidence="4" id="KW-1185">Reference proteome</keyword>
<evidence type="ECO:0000259" key="2">
    <source>
        <dbReference type="Pfam" id="PF13670"/>
    </source>
</evidence>
<proteinExistence type="predicted"/>
<accession>A0ABW3JC35</accession>
<feature type="signal peptide" evidence="1">
    <location>
        <begin position="1"/>
        <end position="31"/>
    </location>
</feature>
<sequence length="93" mass="10426">MCKTSRLKQFGIAAIALVMGATALASSPADAKRQRYIDAYTAREIAFDTGIVEIREMELDDGIWEIEGWDARHREIELELDARSGGIVKIERD</sequence>
<protein>
    <submittedName>
        <fullName evidence="3">PepSY domain-containing protein</fullName>
    </submittedName>
</protein>
<reference evidence="4" key="1">
    <citation type="journal article" date="2019" name="Int. J. Syst. Evol. Microbiol.">
        <title>The Global Catalogue of Microorganisms (GCM) 10K type strain sequencing project: providing services to taxonomists for standard genome sequencing and annotation.</title>
        <authorList>
            <consortium name="The Broad Institute Genomics Platform"/>
            <consortium name="The Broad Institute Genome Sequencing Center for Infectious Disease"/>
            <person name="Wu L."/>
            <person name="Ma J."/>
        </authorList>
    </citation>
    <scope>NUCLEOTIDE SEQUENCE [LARGE SCALE GENOMIC DNA]</scope>
    <source>
        <strain evidence="4">CCUG 61697</strain>
    </source>
</reference>
<dbReference type="Gene3D" id="3.10.450.40">
    <property type="match status" value="1"/>
</dbReference>
<dbReference type="InterPro" id="IPR025711">
    <property type="entry name" value="PepSY"/>
</dbReference>
<name>A0ABW3JC35_9HYPH</name>
<dbReference type="EMBL" id="JBHTJO010000001">
    <property type="protein sequence ID" value="MFD0987715.1"/>
    <property type="molecule type" value="Genomic_DNA"/>
</dbReference>
<evidence type="ECO:0000256" key="1">
    <source>
        <dbReference type="SAM" id="SignalP"/>
    </source>
</evidence>
<dbReference type="Proteomes" id="UP001597102">
    <property type="component" value="Unassembled WGS sequence"/>
</dbReference>
<feature type="chain" id="PRO_5046872723" evidence="1">
    <location>
        <begin position="32"/>
        <end position="93"/>
    </location>
</feature>
<evidence type="ECO:0000313" key="3">
    <source>
        <dbReference type="EMBL" id="MFD0987715.1"/>
    </source>
</evidence>
<feature type="domain" description="PepSY" evidence="2">
    <location>
        <begin position="12"/>
        <end position="90"/>
    </location>
</feature>
<evidence type="ECO:0000313" key="4">
    <source>
        <dbReference type="Proteomes" id="UP001597102"/>
    </source>
</evidence>
<keyword evidence="1" id="KW-0732">Signal</keyword>
<comment type="caution">
    <text evidence="3">The sequence shown here is derived from an EMBL/GenBank/DDBJ whole genome shotgun (WGS) entry which is preliminary data.</text>
</comment>
<organism evidence="3 4">
    <name type="scientific">Methyloligella solikamskensis</name>
    <dbReference type="NCBI Taxonomy" id="1177756"/>
    <lineage>
        <taxon>Bacteria</taxon>
        <taxon>Pseudomonadati</taxon>
        <taxon>Pseudomonadota</taxon>
        <taxon>Alphaproteobacteria</taxon>
        <taxon>Hyphomicrobiales</taxon>
        <taxon>Hyphomicrobiaceae</taxon>
        <taxon>Methyloligella</taxon>
    </lineage>
</organism>